<protein>
    <recommendedName>
        <fullName evidence="3">Alpha-amylase SusG-like C-terminal domain-containing protein</fullName>
    </recommendedName>
</protein>
<dbReference type="InterPro" id="IPR013780">
    <property type="entry name" value="Glyco_hydro_b"/>
</dbReference>
<dbReference type="Gene3D" id="2.60.40.1180">
    <property type="entry name" value="Golgi alpha-mannosidase II"/>
    <property type="match status" value="1"/>
</dbReference>
<dbReference type="Proteomes" id="UP000320012">
    <property type="component" value="Unassembled WGS sequence"/>
</dbReference>
<evidence type="ECO:0000313" key="5">
    <source>
        <dbReference type="Proteomes" id="UP000320012"/>
    </source>
</evidence>
<keyword evidence="2" id="KW-0326">Glycosidase</keyword>
<evidence type="ECO:0000256" key="1">
    <source>
        <dbReference type="ARBA" id="ARBA00008061"/>
    </source>
</evidence>
<dbReference type="EMBL" id="VNHC01000001">
    <property type="protein sequence ID" value="TVV32997.1"/>
    <property type="molecule type" value="Genomic_DNA"/>
</dbReference>
<reference evidence="4 5" key="1">
    <citation type="submission" date="2019-07" db="EMBL/GenBank/DDBJ databases">
        <title>Genome sequence of Weissella cibaria GK1.</title>
        <authorList>
            <person name="Choi H.-J."/>
        </authorList>
    </citation>
    <scope>NUCLEOTIDE SEQUENCE [LARGE SCALE GENOMIC DNA]</scope>
    <source>
        <strain evidence="4 5">GK1</strain>
    </source>
</reference>
<comment type="similarity">
    <text evidence="1">Belongs to the glycosyl hydrolase 13 family.</text>
</comment>
<comment type="caution">
    <text evidence="4">The sequence shown here is derived from an EMBL/GenBank/DDBJ whole genome shotgun (WGS) entry which is preliminary data.</text>
</comment>
<dbReference type="Pfam" id="PF23915">
    <property type="entry name" value="SusG_C"/>
    <property type="match status" value="1"/>
</dbReference>
<name>A0A9Q8JJP6_9LACO</name>
<dbReference type="InterPro" id="IPR056300">
    <property type="entry name" value="SusG-like_C"/>
</dbReference>
<gene>
    <name evidence="4" type="ORF">FO435_00070</name>
</gene>
<keyword evidence="2" id="KW-0378">Hydrolase</keyword>
<evidence type="ECO:0000313" key="4">
    <source>
        <dbReference type="EMBL" id="TVV32997.1"/>
    </source>
</evidence>
<dbReference type="AlphaFoldDB" id="A0A9Q8JJP6"/>
<organism evidence="4 5">
    <name type="scientific">Weissella cibaria</name>
    <dbReference type="NCBI Taxonomy" id="137591"/>
    <lineage>
        <taxon>Bacteria</taxon>
        <taxon>Bacillati</taxon>
        <taxon>Bacillota</taxon>
        <taxon>Bacilli</taxon>
        <taxon>Lactobacillales</taxon>
        <taxon>Lactobacillaceae</taxon>
        <taxon>Weissella</taxon>
    </lineage>
</organism>
<accession>A0A9Q8JJP6</accession>
<evidence type="ECO:0000259" key="3">
    <source>
        <dbReference type="Pfam" id="PF23915"/>
    </source>
</evidence>
<dbReference type="GO" id="GO:0016798">
    <property type="term" value="F:hydrolase activity, acting on glycosyl bonds"/>
    <property type="evidence" value="ECO:0007669"/>
    <property type="project" value="UniProtKB-KW"/>
</dbReference>
<evidence type="ECO:0000256" key="2">
    <source>
        <dbReference type="ARBA" id="ARBA00023295"/>
    </source>
</evidence>
<feature type="domain" description="Alpha-amylase SusG-like C-terminal" evidence="3">
    <location>
        <begin position="8"/>
        <end position="65"/>
    </location>
</feature>
<dbReference type="SUPFAM" id="SSF51011">
    <property type="entry name" value="Glycosyl hydrolase domain"/>
    <property type="match status" value="1"/>
</dbReference>
<proteinExistence type="inferred from homology"/>
<sequence>MPEHDQLYAYIRHLDGTQLLVLNNFSNQSAKISITECFVTGEVLNSNYDDVTVSGFQELEPYQTIAIISRKF</sequence>